<evidence type="ECO:0000313" key="1">
    <source>
        <dbReference type="EMBL" id="KAH1122702.1"/>
    </source>
</evidence>
<comment type="caution">
    <text evidence="1">The sequence shown here is derived from an EMBL/GenBank/DDBJ whole genome shotgun (WGS) entry which is preliminary data.</text>
</comment>
<name>A0A9D4AHI0_9ROSI</name>
<dbReference type="OrthoDB" id="593744at2759"/>
<protein>
    <submittedName>
        <fullName evidence="1">Uncharacterized protein</fullName>
    </submittedName>
</protein>
<evidence type="ECO:0000313" key="2">
    <source>
        <dbReference type="Proteomes" id="UP000828251"/>
    </source>
</evidence>
<gene>
    <name evidence="1" type="ORF">J1N35_005862</name>
</gene>
<dbReference type="Proteomes" id="UP000828251">
    <property type="component" value="Unassembled WGS sequence"/>
</dbReference>
<accession>A0A9D4AHI0</accession>
<dbReference type="AlphaFoldDB" id="A0A9D4AHI0"/>
<sequence>MGGCYLLLQSWALYRMQLALMSHQPLSWPFVNRWTTLPGIGRSYIVTVYCQMIEIHSRDKTYHGSKECPVISPLELPVIWFL</sequence>
<organism evidence="1 2">
    <name type="scientific">Gossypium stocksii</name>
    <dbReference type="NCBI Taxonomy" id="47602"/>
    <lineage>
        <taxon>Eukaryota</taxon>
        <taxon>Viridiplantae</taxon>
        <taxon>Streptophyta</taxon>
        <taxon>Embryophyta</taxon>
        <taxon>Tracheophyta</taxon>
        <taxon>Spermatophyta</taxon>
        <taxon>Magnoliopsida</taxon>
        <taxon>eudicotyledons</taxon>
        <taxon>Gunneridae</taxon>
        <taxon>Pentapetalae</taxon>
        <taxon>rosids</taxon>
        <taxon>malvids</taxon>
        <taxon>Malvales</taxon>
        <taxon>Malvaceae</taxon>
        <taxon>Malvoideae</taxon>
        <taxon>Gossypium</taxon>
    </lineage>
</organism>
<dbReference type="EMBL" id="JAIQCV010000002">
    <property type="protein sequence ID" value="KAH1122702.1"/>
    <property type="molecule type" value="Genomic_DNA"/>
</dbReference>
<keyword evidence="2" id="KW-1185">Reference proteome</keyword>
<proteinExistence type="predicted"/>
<reference evidence="1 2" key="1">
    <citation type="journal article" date="2021" name="Plant Biotechnol. J.">
        <title>Multi-omics assisted identification of the key and species-specific regulatory components of drought-tolerant mechanisms in Gossypium stocksii.</title>
        <authorList>
            <person name="Yu D."/>
            <person name="Ke L."/>
            <person name="Zhang D."/>
            <person name="Wu Y."/>
            <person name="Sun Y."/>
            <person name="Mei J."/>
            <person name="Sun J."/>
            <person name="Sun Y."/>
        </authorList>
    </citation>
    <scope>NUCLEOTIDE SEQUENCE [LARGE SCALE GENOMIC DNA]</scope>
    <source>
        <strain evidence="2">cv. E1</strain>
        <tissue evidence="1">Leaf</tissue>
    </source>
</reference>